<feature type="signal peptide" evidence="1">
    <location>
        <begin position="1"/>
        <end position="15"/>
    </location>
</feature>
<dbReference type="Proteomes" id="UP000193067">
    <property type="component" value="Unassembled WGS sequence"/>
</dbReference>
<keyword evidence="3" id="KW-1185">Reference proteome</keyword>
<proteinExistence type="predicted"/>
<keyword evidence="1" id="KW-0732">Signal</keyword>
<gene>
    <name evidence="2" type="ORF">PYCCODRAFT_1288722</name>
</gene>
<organism evidence="2 3">
    <name type="scientific">Trametes coccinea (strain BRFM310)</name>
    <name type="common">Pycnoporus coccineus</name>
    <dbReference type="NCBI Taxonomy" id="1353009"/>
    <lineage>
        <taxon>Eukaryota</taxon>
        <taxon>Fungi</taxon>
        <taxon>Dikarya</taxon>
        <taxon>Basidiomycota</taxon>
        <taxon>Agaricomycotina</taxon>
        <taxon>Agaricomycetes</taxon>
        <taxon>Polyporales</taxon>
        <taxon>Polyporaceae</taxon>
        <taxon>Trametes</taxon>
    </lineage>
</organism>
<dbReference type="AlphaFoldDB" id="A0A1Y2IVJ1"/>
<evidence type="ECO:0000313" key="2">
    <source>
        <dbReference type="EMBL" id="OSD05118.1"/>
    </source>
</evidence>
<dbReference type="EMBL" id="KZ084094">
    <property type="protein sequence ID" value="OSD05118.1"/>
    <property type="molecule type" value="Genomic_DNA"/>
</dbReference>
<accession>A0A1Y2IVJ1</accession>
<evidence type="ECO:0000313" key="3">
    <source>
        <dbReference type="Proteomes" id="UP000193067"/>
    </source>
</evidence>
<sequence length="79" mass="8395">MCKFALHAIPALIRALLRYMAPLRLASVTVRLKAISACIEALYLDLSSECLACRPGAGVASTLDSACKKSRAAPRQSCS</sequence>
<name>A0A1Y2IVJ1_TRAC3</name>
<feature type="chain" id="PRO_5013028287" evidence="1">
    <location>
        <begin position="16"/>
        <end position="79"/>
    </location>
</feature>
<evidence type="ECO:0000256" key="1">
    <source>
        <dbReference type="SAM" id="SignalP"/>
    </source>
</evidence>
<reference evidence="2 3" key="1">
    <citation type="journal article" date="2015" name="Biotechnol. Biofuels">
        <title>Enhanced degradation of softwood versus hardwood by the white-rot fungus Pycnoporus coccineus.</title>
        <authorList>
            <person name="Couturier M."/>
            <person name="Navarro D."/>
            <person name="Chevret D."/>
            <person name="Henrissat B."/>
            <person name="Piumi F."/>
            <person name="Ruiz-Duenas F.J."/>
            <person name="Martinez A.T."/>
            <person name="Grigoriev I.V."/>
            <person name="Riley R."/>
            <person name="Lipzen A."/>
            <person name="Berrin J.G."/>
            <person name="Master E.R."/>
            <person name="Rosso M.N."/>
        </authorList>
    </citation>
    <scope>NUCLEOTIDE SEQUENCE [LARGE SCALE GENOMIC DNA]</scope>
    <source>
        <strain evidence="2 3">BRFM310</strain>
    </source>
</reference>
<protein>
    <submittedName>
        <fullName evidence="2">Uncharacterized protein</fullName>
    </submittedName>
</protein>